<accession>A0A1G9S893</accession>
<feature type="domain" description="Transcription regulator PadR N-terminal" evidence="1">
    <location>
        <begin position="17"/>
        <end position="88"/>
    </location>
</feature>
<reference evidence="2 3" key="1">
    <citation type="submission" date="2016-10" db="EMBL/GenBank/DDBJ databases">
        <authorList>
            <person name="de Groot N.N."/>
        </authorList>
    </citation>
    <scope>NUCLEOTIDE SEQUENCE [LARGE SCALE GENOMIC DNA]</scope>
    <source>
        <strain evidence="2 3">KPR-7B</strain>
    </source>
</reference>
<protein>
    <submittedName>
        <fullName evidence="2">PadR family transcriptional regulator, regulatory protein PadR</fullName>
    </submittedName>
</protein>
<dbReference type="Pfam" id="PF03551">
    <property type="entry name" value="PadR"/>
    <property type="match status" value="1"/>
</dbReference>
<evidence type="ECO:0000259" key="1">
    <source>
        <dbReference type="Pfam" id="PF03551"/>
    </source>
</evidence>
<dbReference type="Proteomes" id="UP000199671">
    <property type="component" value="Unassembled WGS sequence"/>
</dbReference>
<dbReference type="EMBL" id="FNHU01000001">
    <property type="protein sequence ID" value="SDM31689.1"/>
    <property type="molecule type" value="Genomic_DNA"/>
</dbReference>
<dbReference type="SUPFAM" id="SSF46785">
    <property type="entry name" value="Winged helix' DNA-binding domain"/>
    <property type="match status" value="1"/>
</dbReference>
<evidence type="ECO:0000313" key="2">
    <source>
        <dbReference type="EMBL" id="SDM31689.1"/>
    </source>
</evidence>
<dbReference type="InterPro" id="IPR036388">
    <property type="entry name" value="WH-like_DNA-bd_sf"/>
</dbReference>
<proteinExistence type="predicted"/>
<dbReference type="InterPro" id="IPR005149">
    <property type="entry name" value="Tscrpt_reg_PadR_N"/>
</dbReference>
<dbReference type="InterPro" id="IPR052509">
    <property type="entry name" value="Metal_resp_DNA-bind_regulator"/>
</dbReference>
<dbReference type="PANTHER" id="PTHR33169:SF14">
    <property type="entry name" value="TRANSCRIPTIONAL REGULATOR RV3488"/>
    <property type="match status" value="1"/>
</dbReference>
<gene>
    <name evidence="2" type="ORF">SAMN04487766_101338</name>
</gene>
<dbReference type="AlphaFoldDB" id="A0A1G9S893"/>
<dbReference type="RefSeq" id="WP_092607295.1">
    <property type="nucleotide sequence ID" value="NZ_FNHU01000001.1"/>
</dbReference>
<dbReference type="OrthoDB" id="122286at2"/>
<dbReference type="PANTHER" id="PTHR33169">
    <property type="entry name" value="PADR-FAMILY TRANSCRIPTIONAL REGULATOR"/>
    <property type="match status" value="1"/>
</dbReference>
<organism evidence="2 3">
    <name type="scientific">Actinomyces ruminicola</name>
    <dbReference type="NCBI Taxonomy" id="332524"/>
    <lineage>
        <taxon>Bacteria</taxon>
        <taxon>Bacillati</taxon>
        <taxon>Actinomycetota</taxon>
        <taxon>Actinomycetes</taxon>
        <taxon>Actinomycetales</taxon>
        <taxon>Actinomycetaceae</taxon>
        <taxon>Actinomyces</taxon>
    </lineage>
</organism>
<sequence length="123" mass="13489">MDSSTSRLLRGFLEPCLLALLESGADYGLSLTRRLTEAGLEKVPGGSLYPALTRLERRGLVTTFVRPSDSGPARKYYQLTDAGHAELATRREEWRAFRTAFSAVLEAAPPTSTHTRAAAEVHQ</sequence>
<dbReference type="InterPro" id="IPR036390">
    <property type="entry name" value="WH_DNA-bd_sf"/>
</dbReference>
<evidence type="ECO:0000313" key="3">
    <source>
        <dbReference type="Proteomes" id="UP000199671"/>
    </source>
</evidence>
<dbReference type="Gene3D" id="1.10.10.10">
    <property type="entry name" value="Winged helix-like DNA-binding domain superfamily/Winged helix DNA-binding domain"/>
    <property type="match status" value="1"/>
</dbReference>
<name>A0A1G9S893_9ACTO</name>